<evidence type="ECO:0000313" key="8">
    <source>
        <dbReference type="Proteomes" id="UP000289200"/>
    </source>
</evidence>
<keyword evidence="4 6" id="KW-1133">Transmembrane helix</keyword>
<dbReference type="Pfam" id="PF13520">
    <property type="entry name" value="AA_permease_2"/>
    <property type="match status" value="1"/>
</dbReference>
<dbReference type="EMBL" id="UWOC01000181">
    <property type="protein sequence ID" value="VCU10459.1"/>
    <property type="molecule type" value="Genomic_DNA"/>
</dbReference>
<feature type="transmembrane region" description="Helical" evidence="6">
    <location>
        <begin position="117"/>
        <end position="134"/>
    </location>
</feature>
<keyword evidence="5 6" id="KW-0472">Membrane</keyword>
<comment type="caution">
    <text evidence="7">The sequence shown here is derived from an EMBL/GenBank/DDBJ whole genome shotgun (WGS) entry which is preliminary data.</text>
</comment>
<feature type="transmembrane region" description="Helical" evidence="6">
    <location>
        <begin position="141"/>
        <end position="160"/>
    </location>
</feature>
<reference evidence="8" key="1">
    <citation type="submission" date="2018-10" db="EMBL/GenBank/DDBJ databases">
        <authorList>
            <person name="Peiro R."/>
            <person name="Begona"/>
            <person name="Cbmso G."/>
            <person name="Lopez M."/>
            <person name="Gonzalez S."/>
            <person name="Sacristan E."/>
            <person name="Castillo E."/>
        </authorList>
    </citation>
    <scope>NUCLEOTIDE SEQUENCE [LARGE SCALE GENOMIC DNA]</scope>
</reference>
<feature type="transmembrane region" description="Helical" evidence="6">
    <location>
        <begin position="377"/>
        <end position="398"/>
    </location>
</feature>
<feature type="transmembrane region" description="Helical" evidence="6">
    <location>
        <begin position="239"/>
        <end position="259"/>
    </location>
</feature>
<accession>A0A3S4BI29</accession>
<feature type="transmembrane region" description="Helical" evidence="6">
    <location>
        <begin position="57"/>
        <end position="79"/>
    </location>
</feature>
<keyword evidence="8" id="KW-1185">Reference proteome</keyword>
<name>A0A3S4BI29_9BRAD</name>
<dbReference type="PANTHER" id="PTHR43243:SF4">
    <property type="entry name" value="CATIONIC AMINO ACID TRANSPORTER 4"/>
    <property type="match status" value="1"/>
</dbReference>
<evidence type="ECO:0000313" key="7">
    <source>
        <dbReference type="EMBL" id="VCU10459.1"/>
    </source>
</evidence>
<dbReference type="InterPro" id="IPR002293">
    <property type="entry name" value="AA/rel_permease1"/>
</dbReference>
<dbReference type="Gene3D" id="1.20.1740.10">
    <property type="entry name" value="Amino acid/polyamine transporter I"/>
    <property type="match status" value="1"/>
</dbReference>
<gene>
    <name evidence="7" type="primary">yhdG</name>
    <name evidence="7" type="ORF">RHODGE_RHODGE_04055</name>
</gene>
<dbReference type="Proteomes" id="UP000289200">
    <property type="component" value="Unassembled WGS sequence"/>
</dbReference>
<feature type="transmembrane region" description="Helical" evidence="6">
    <location>
        <begin position="86"/>
        <end position="105"/>
    </location>
</feature>
<keyword evidence="2" id="KW-0813">Transport</keyword>
<evidence type="ECO:0000256" key="4">
    <source>
        <dbReference type="ARBA" id="ARBA00022989"/>
    </source>
</evidence>
<dbReference type="GO" id="GO:0016020">
    <property type="term" value="C:membrane"/>
    <property type="evidence" value="ECO:0007669"/>
    <property type="project" value="UniProtKB-SubCell"/>
</dbReference>
<feature type="transmembrane region" description="Helical" evidence="6">
    <location>
        <begin position="280"/>
        <end position="304"/>
    </location>
</feature>
<feature type="transmembrane region" description="Helical" evidence="6">
    <location>
        <begin position="404"/>
        <end position="421"/>
    </location>
</feature>
<evidence type="ECO:0000256" key="6">
    <source>
        <dbReference type="SAM" id="Phobius"/>
    </source>
</evidence>
<keyword evidence="3 6" id="KW-0812">Transmembrane</keyword>
<evidence type="ECO:0000256" key="1">
    <source>
        <dbReference type="ARBA" id="ARBA00004141"/>
    </source>
</evidence>
<comment type="subcellular location">
    <subcellularLocation>
        <location evidence="1">Membrane</location>
        <topology evidence="1">Multi-pass membrane protein</topology>
    </subcellularLocation>
</comment>
<evidence type="ECO:0000256" key="2">
    <source>
        <dbReference type="ARBA" id="ARBA00022448"/>
    </source>
</evidence>
<dbReference type="PIRSF" id="PIRSF006060">
    <property type="entry name" value="AA_transporter"/>
    <property type="match status" value="1"/>
</dbReference>
<evidence type="ECO:0000256" key="5">
    <source>
        <dbReference type="ARBA" id="ARBA00023136"/>
    </source>
</evidence>
<feature type="transmembrane region" description="Helical" evidence="6">
    <location>
        <begin position="209"/>
        <end position="227"/>
    </location>
</feature>
<feature type="transmembrane region" description="Helical" evidence="6">
    <location>
        <begin position="180"/>
        <end position="197"/>
    </location>
</feature>
<feature type="transmembrane region" description="Helical" evidence="6">
    <location>
        <begin position="324"/>
        <end position="347"/>
    </location>
</feature>
<protein>
    <submittedName>
        <fullName evidence="7">Amino acid permease YhdG</fullName>
    </submittedName>
</protein>
<dbReference type="PANTHER" id="PTHR43243">
    <property type="entry name" value="INNER MEMBRANE TRANSPORTER YGJI-RELATED"/>
    <property type="match status" value="1"/>
</dbReference>
<feature type="transmembrane region" description="Helical" evidence="6">
    <location>
        <begin position="458"/>
        <end position="476"/>
    </location>
</feature>
<proteinExistence type="predicted"/>
<evidence type="ECO:0000256" key="3">
    <source>
        <dbReference type="ARBA" id="ARBA00022692"/>
    </source>
</evidence>
<dbReference type="AlphaFoldDB" id="A0A3S4BI29"/>
<sequence length="493" mass="51799">MFRVPHRDDGARATLARPESRMPMFRADQMFRTKQIATVSDDIGKTGLRRSLGAFDMVMLGIGAAVGTGIFVLTGVAAARYAGPGIMLSFVLSSVVCGLVCLAYSELASSIPAAGSAYTYSYVAAGEFVAWLVGWNLILEYSVGACAVAGGWSAYLVGILKSAGIELPKAITAVPHDGGVVNLPAMLIIAFVTVLLVRGIRESAAVNRTLVGLKLGTIFLFLLLAGPRVDVTNWTPFLPFGWAGISAGAAIIFFAYLGVDSLTTAAEETRNPRRDVPIGIIVSLAICTLLYVAVAAVLTGVVPFARLDTAEPVTYALRTLGYNFGSALVGVGAISGLTTVCLVMIYAQTRAFFAMARDGLIPPALCRVHPRYGTPHVATILVGSVVAVMAGFTPIGLVAEMCNIGTLFAFVVVSACVLVLRRTQPDLPRPFRCPAAVVVVPLAIASSLYIMMSLSGATWVRFVVWTAVGIVVYAGYGARHSRLNQPTAVAAVA</sequence>
<organism evidence="7 8">
    <name type="scientific">Rhodoplanes serenus</name>
    <dbReference type="NCBI Taxonomy" id="200615"/>
    <lineage>
        <taxon>Bacteria</taxon>
        <taxon>Pseudomonadati</taxon>
        <taxon>Pseudomonadota</taxon>
        <taxon>Alphaproteobacteria</taxon>
        <taxon>Hyphomicrobiales</taxon>
        <taxon>Nitrobacteraceae</taxon>
        <taxon>Rhodoplanes</taxon>
    </lineage>
</organism>
<dbReference type="GO" id="GO:0015171">
    <property type="term" value="F:amino acid transmembrane transporter activity"/>
    <property type="evidence" value="ECO:0007669"/>
    <property type="project" value="TreeGrafter"/>
</dbReference>
<feature type="transmembrane region" description="Helical" evidence="6">
    <location>
        <begin position="433"/>
        <end position="452"/>
    </location>
</feature>